<evidence type="ECO:0000313" key="3">
    <source>
        <dbReference type="Proteomes" id="UP001391051"/>
    </source>
</evidence>
<feature type="compositionally biased region" description="Basic and acidic residues" evidence="1">
    <location>
        <begin position="241"/>
        <end position="250"/>
    </location>
</feature>
<feature type="compositionally biased region" description="Acidic residues" evidence="1">
    <location>
        <begin position="230"/>
        <end position="240"/>
    </location>
</feature>
<reference evidence="2 3" key="1">
    <citation type="submission" date="2023-01" db="EMBL/GenBank/DDBJ databases">
        <title>Analysis of 21 Apiospora genomes using comparative genomics revels a genus with tremendous synthesis potential of carbohydrate active enzymes and secondary metabolites.</title>
        <authorList>
            <person name="Sorensen T."/>
        </authorList>
    </citation>
    <scope>NUCLEOTIDE SEQUENCE [LARGE SCALE GENOMIC DNA]</scope>
    <source>
        <strain evidence="2 3">CBS 24483</strain>
    </source>
</reference>
<feature type="compositionally biased region" description="Basic residues" evidence="1">
    <location>
        <begin position="134"/>
        <end position="144"/>
    </location>
</feature>
<feature type="compositionally biased region" description="Pro residues" evidence="1">
    <location>
        <begin position="147"/>
        <end position="168"/>
    </location>
</feature>
<dbReference type="EMBL" id="JAQQWE010000006">
    <property type="protein sequence ID" value="KAK7949079.1"/>
    <property type="molecule type" value="Genomic_DNA"/>
</dbReference>
<dbReference type="Proteomes" id="UP001391051">
    <property type="component" value="Unassembled WGS sequence"/>
</dbReference>
<feature type="region of interest" description="Disordered" evidence="1">
    <location>
        <begin position="221"/>
        <end position="250"/>
    </location>
</feature>
<feature type="region of interest" description="Disordered" evidence="1">
    <location>
        <begin position="119"/>
        <end position="175"/>
    </location>
</feature>
<accession>A0ABR1Q9K5</accession>
<name>A0ABR1Q9K5_9PEZI</name>
<evidence type="ECO:0000313" key="2">
    <source>
        <dbReference type="EMBL" id="KAK7949079.1"/>
    </source>
</evidence>
<feature type="compositionally biased region" description="Polar residues" evidence="1">
    <location>
        <begin position="57"/>
        <end position="73"/>
    </location>
</feature>
<dbReference type="RefSeq" id="XP_066698585.1">
    <property type="nucleotide sequence ID" value="XM_066846187.1"/>
</dbReference>
<feature type="region of interest" description="Disordered" evidence="1">
    <location>
        <begin position="47"/>
        <end position="73"/>
    </location>
</feature>
<dbReference type="GeneID" id="92079249"/>
<sequence length="250" mass="27346">MIREMTKYHQQLKAERYCNRNFAPDPALQTVHGFEVDHQKLADAGVAGATDHRAASERTTTNAASGSTEDPTSELTTTYVSACVRINQAAMQQNRAINTASTNQAEPLAAPPHVTFAGVVVPAPSQPQPQPKKQQQKKKKKKVRSPPQAPPLPPPQQPTASTPTPPPAGIDIYHTSPEDSWIKSYRCVRNPNYDEGDSCESTCTNVIAWCESDKRFMPCMRGPNGRPDGSEGESISEFDLEEVRKGSSTF</sequence>
<keyword evidence="3" id="KW-1185">Reference proteome</keyword>
<gene>
    <name evidence="2" type="ORF">PG986_009965</name>
</gene>
<proteinExistence type="predicted"/>
<protein>
    <submittedName>
        <fullName evidence="2">Uncharacterized protein</fullName>
    </submittedName>
</protein>
<comment type="caution">
    <text evidence="2">The sequence shown here is derived from an EMBL/GenBank/DDBJ whole genome shotgun (WGS) entry which is preliminary data.</text>
</comment>
<evidence type="ECO:0000256" key="1">
    <source>
        <dbReference type="SAM" id="MobiDB-lite"/>
    </source>
</evidence>
<organism evidence="2 3">
    <name type="scientific">Apiospora aurea</name>
    <dbReference type="NCBI Taxonomy" id="335848"/>
    <lineage>
        <taxon>Eukaryota</taxon>
        <taxon>Fungi</taxon>
        <taxon>Dikarya</taxon>
        <taxon>Ascomycota</taxon>
        <taxon>Pezizomycotina</taxon>
        <taxon>Sordariomycetes</taxon>
        <taxon>Xylariomycetidae</taxon>
        <taxon>Amphisphaeriales</taxon>
        <taxon>Apiosporaceae</taxon>
        <taxon>Apiospora</taxon>
    </lineage>
</organism>